<dbReference type="EMBL" id="PSQE01000006">
    <property type="protein sequence ID" value="RHN53133.1"/>
    <property type="molecule type" value="Genomic_DNA"/>
</dbReference>
<evidence type="ECO:0000256" key="12">
    <source>
        <dbReference type="ARBA" id="ARBA00023128"/>
    </source>
</evidence>
<dbReference type="SUPFAM" id="SSF103506">
    <property type="entry name" value="Mitochondrial carrier"/>
    <property type="match status" value="1"/>
</dbReference>
<dbReference type="InterPro" id="IPR023395">
    <property type="entry name" value="MCP_dom_sf"/>
</dbReference>
<feature type="repeat" description="Solcar" evidence="15">
    <location>
        <begin position="13"/>
        <end position="90"/>
    </location>
</feature>
<evidence type="ECO:0000256" key="15">
    <source>
        <dbReference type="PROSITE-ProRule" id="PRU00282"/>
    </source>
</evidence>
<evidence type="ECO:0000256" key="9">
    <source>
        <dbReference type="ARBA" id="ARBA00022829"/>
    </source>
</evidence>
<evidence type="ECO:0000256" key="10">
    <source>
        <dbReference type="ARBA" id="ARBA00022989"/>
    </source>
</evidence>
<comment type="subunit">
    <text evidence="17">Monomer.</text>
</comment>
<evidence type="ECO:0000256" key="14">
    <source>
        <dbReference type="ARBA" id="ARBA00024143"/>
    </source>
</evidence>
<dbReference type="Pfam" id="PF00153">
    <property type="entry name" value="Mito_carr"/>
    <property type="match status" value="1"/>
</dbReference>
<keyword evidence="7" id="KW-0677">Repeat</keyword>
<keyword evidence="8" id="KW-0999">Mitochondrion inner membrane</keyword>
<dbReference type="GO" id="GO:0007059">
    <property type="term" value="P:chromosome segregation"/>
    <property type="evidence" value="ECO:0007669"/>
    <property type="project" value="UniProtKB-KW"/>
</dbReference>
<dbReference type="Gene3D" id="1.50.40.10">
    <property type="entry name" value="Mitochondrial carrier domain"/>
    <property type="match status" value="1"/>
</dbReference>
<dbReference type="AlphaFoldDB" id="A0A396HKN1"/>
<evidence type="ECO:0000256" key="3">
    <source>
        <dbReference type="ARBA" id="ARBA00022448"/>
    </source>
</evidence>
<protein>
    <recommendedName>
        <fullName evidence="17">ADP/ATP translocase</fullName>
    </recommendedName>
    <alternativeName>
        <fullName evidence="17">ADP,ATP carrier protein</fullName>
    </alternativeName>
</protein>
<evidence type="ECO:0000256" key="5">
    <source>
        <dbReference type="ARBA" id="ARBA00022553"/>
    </source>
</evidence>
<keyword evidence="10" id="KW-1133">Transmembrane helix</keyword>
<accession>A0A396HKN1</accession>
<dbReference type="InterPro" id="IPR002067">
    <property type="entry name" value="MCP"/>
</dbReference>
<keyword evidence="4" id="KW-0488">Methylation</keyword>
<reference evidence="18" key="1">
    <citation type="journal article" date="2018" name="Nat. Plants">
        <title>Whole-genome landscape of Medicago truncatula symbiotic genes.</title>
        <authorList>
            <person name="Pecrix Y."/>
            <person name="Gamas P."/>
            <person name="Carrere S."/>
        </authorList>
    </citation>
    <scope>NUCLEOTIDE SEQUENCE</scope>
    <source>
        <tissue evidence="18">Leaves</tissue>
    </source>
</reference>
<comment type="similarity">
    <text evidence="2 16">Belongs to the mitochondrial carrier (TC 2.A.29) family.</text>
</comment>
<keyword evidence="12" id="KW-0496">Mitochondrion</keyword>
<dbReference type="GO" id="GO:1990544">
    <property type="term" value="P:mitochondrial ATP transmembrane transport"/>
    <property type="evidence" value="ECO:0007669"/>
    <property type="project" value="InterPro"/>
</dbReference>
<gene>
    <name evidence="18" type="ORF">MtrunA17_Chr6g0488161</name>
</gene>
<evidence type="ECO:0000256" key="4">
    <source>
        <dbReference type="ARBA" id="ARBA00022481"/>
    </source>
</evidence>
<evidence type="ECO:0000256" key="13">
    <source>
        <dbReference type="ARBA" id="ARBA00023136"/>
    </source>
</evidence>
<dbReference type="GO" id="GO:0005471">
    <property type="term" value="F:ATP:ADP antiporter activity"/>
    <property type="evidence" value="ECO:0007669"/>
    <property type="project" value="UniProtKB-UniRule"/>
</dbReference>
<dbReference type="Gramene" id="rna37903">
    <property type="protein sequence ID" value="RHN53133.1"/>
    <property type="gene ID" value="gene37903"/>
</dbReference>
<evidence type="ECO:0000256" key="7">
    <source>
        <dbReference type="ARBA" id="ARBA00022737"/>
    </source>
</evidence>
<organism evidence="18">
    <name type="scientific">Medicago truncatula</name>
    <name type="common">Barrel medic</name>
    <name type="synonym">Medicago tribuloides</name>
    <dbReference type="NCBI Taxonomy" id="3880"/>
    <lineage>
        <taxon>Eukaryota</taxon>
        <taxon>Viridiplantae</taxon>
        <taxon>Streptophyta</taxon>
        <taxon>Embryophyta</taxon>
        <taxon>Tracheophyta</taxon>
        <taxon>Spermatophyta</taxon>
        <taxon>Magnoliopsida</taxon>
        <taxon>eudicotyledons</taxon>
        <taxon>Gunneridae</taxon>
        <taxon>Pentapetalae</taxon>
        <taxon>rosids</taxon>
        <taxon>fabids</taxon>
        <taxon>Fabales</taxon>
        <taxon>Fabaceae</taxon>
        <taxon>Papilionoideae</taxon>
        <taxon>50 kb inversion clade</taxon>
        <taxon>NPAAA clade</taxon>
        <taxon>Hologalegina</taxon>
        <taxon>IRL clade</taxon>
        <taxon>Trifolieae</taxon>
        <taxon>Medicago</taxon>
    </lineage>
</organism>
<comment type="caution">
    <text evidence="18">The sequence shown here is derived from an EMBL/GenBank/DDBJ whole genome shotgun (WGS) entry which is preliminary data.</text>
</comment>
<evidence type="ECO:0000313" key="18">
    <source>
        <dbReference type="EMBL" id="RHN53133.1"/>
    </source>
</evidence>
<evidence type="ECO:0000256" key="6">
    <source>
        <dbReference type="ARBA" id="ARBA00022692"/>
    </source>
</evidence>
<keyword evidence="11" id="KW-0007">Acetylation</keyword>
<keyword evidence="6 15" id="KW-0812">Transmembrane</keyword>
<dbReference type="InterPro" id="IPR018108">
    <property type="entry name" value="MCP_transmembrane"/>
</dbReference>
<dbReference type="GO" id="GO:0005743">
    <property type="term" value="C:mitochondrial inner membrane"/>
    <property type="evidence" value="ECO:0007669"/>
    <property type="project" value="UniProtKB-SubCell"/>
</dbReference>
<evidence type="ECO:0000256" key="8">
    <source>
        <dbReference type="ARBA" id="ARBA00022792"/>
    </source>
</evidence>
<evidence type="ECO:0000256" key="11">
    <source>
        <dbReference type="ARBA" id="ARBA00022990"/>
    </source>
</evidence>
<comment type="subcellular location">
    <subcellularLocation>
        <location evidence="17">Membrane</location>
        <topology evidence="17">Multi-pass membrane protein</topology>
    </subcellularLocation>
    <subcellularLocation>
        <location evidence="1">Mitochondrion inner membrane</location>
        <topology evidence="1">Multi-pass membrane protein</topology>
    </subcellularLocation>
</comment>
<dbReference type="Proteomes" id="UP000265566">
    <property type="component" value="Chromosome 6"/>
</dbReference>
<dbReference type="GO" id="GO:0140021">
    <property type="term" value="P:mitochondrial ADP transmembrane transport"/>
    <property type="evidence" value="ECO:0007669"/>
    <property type="project" value="InterPro"/>
</dbReference>
<dbReference type="PRINTS" id="PR00926">
    <property type="entry name" value="MITOCARRIER"/>
</dbReference>
<comment type="catalytic activity">
    <reaction evidence="14">
        <text>ADP(in) + ATP(out) = ADP(out) + ATP(in)</text>
        <dbReference type="Rhea" id="RHEA:34999"/>
        <dbReference type="ChEBI" id="CHEBI:30616"/>
        <dbReference type="ChEBI" id="CHEBI:456216"/>
    </reaction>
    <physiologicalReaction direction="left-to-right" evidence="14">
        <dbReference type="Rhea" id="RHEA:35000"/>
    </physiologicalReaction>
</comment>
<dbReference type="PANTHER" id="PTHR45635">
    <property type="entry name" value="ADP,ATP CARRIER PROTEIN 1-RELATED-RELATED"/>
    <property type="match status" value="1"/>
</dbReference>
<keyword evidence="3 16" id="KW-0813">Transport</keyword>
<dbReference type="PANTHER" id="PTHR45635:SF3">
    <property type="entry name" value="ADP_ATP TRANSLOCASE 2"/>
    <property type="match status" value="1"/>
</dbReference>
<keyword evidence="9" id="KW-0159">Chromosome partition</keyword>
<dbReference type="PROSITE" id="PS50920">
    <property type="entry name" value="SOLCAR"/>
    <property type="match status" value="1"/>
</dbReference>
<dbReference type="PRINTS" id="PR00927">
    <property type="entry name" value="ADPTRNSLCASE"/>
</dbReference>
<dbReference type="InterPro" id="IPR002113">
    <property type="entry name" value="ADT_euk_type"/>
</dbReference>
<keyword evidence="13 15" id="KW-0472">Membrane</keyword>
<keyword evidence="5" id="KW-0597">Phosphoprotein</keyword>
<name>A0A396HKN1_MEDTR</name>
<evidence type="ECO:0000256" key="16">
    <source>
        <dbReference type="RuleBase" id="RU000488"/>
    </source>
</evidence>
<comment type="function">
    <text evidence="17">Catalyzes the exchange of ADP and ATP across the membrane.</text>
</comment>
<sequence length="90" mass="9695">MAASSESILDHIPLFAKELLAGGLAGGFAKTVVAPLERLKILFQVVSPTKLNVSGMVNNEQVYRGIRDCLSKTYKEGGIKGIYRGVELLC</sequence>
<evidence type="ECO:0000256" key="17">
    <source>
        <dbReference type="RuleBase" id="RU368008"/>
    </source>
</evidence>
<evidence type="ECO:0000256" key="1">
    <source>
        <dbReference type="ARBA" id="ARBA00004448"/>
    </source>
</evidence>
<evidence type="ECO:0000256" key="2">
    <source>
        <dbReference type="ARBA" id="ARBA00006375"/>
    </source>
</evidence>
<proteinExistence type="inferred from homology"/>